<evidence type="ECO:0000313" key="2">
    <source>
        <dbReference type="EMBL" id="SBP85451.1"/>
    </source>
</evidence>
<keyword evidence="1" id="KW-0732">Signal</keyword>
<feature type="chain" id="PRO_5008368135" evidence="1">
    <location>
        <begin position="25"/>
        <end position="111"/>
    </location>
</feature>
<dbReference type="AlphaFoldDB" id="A0A1A8D3L9"/>
<evidence type="ECO:0000256" key="1">
    <source>
        <dbReference type="SAM" id="SignalP"/>
    </source>
</evidence>
<sequence>GFPVTVLGLGLAVCLLATPQRGGADGSCWIFPNVMTHCYPECHRVECLGGRPSSSSAEVSQLFLLKGSTDHIWITEFTREKKDCWCLVVYPIFPGFWKKKTLYITETNPKP</sequence>
<feature type="signal peptide" evidence="1">
    <location>
        <begin position="1"/>
        <end position="24"/>
    </location>
</feature>
<protein>
    <submittedName>
        <fullName evidence="2">Uncharacterized protein</fullName>
    </submittedName>
</protein>
<gene>
    <name evidence="2" type="primary">Nfu_g_1_010146</name>
</gene>
<accession>A0A1A8D3L9</accession>
<organism evidence="2">
    <name type="scientific">Nothobranchius kadleci</name>
    <name type="common">African annual killifish</name>
    <dbReference type="NCBI Taxonomy" id="1051664"/>
    <lineage>
        <taxon>Eukaryota</taxon>
        <taxon>Metazoa</taxon>
        <taxon>Chordata</taxon>
        <taxon>Craniata</taxon>
        <taxon>Vertebrata</taxon>
        <taxon>Euteleostomi</taxon>
        <taxon>Actinopterygii</taxon>
        <taxon>Neopterygii</taxon>
        <taxon>Teleostei</taxon>
        <taxon>Neoteleostei</taxon>
        <taxon>Acanthomorphata</taxon>
        <taxon>Ovalentaria</taxon>
        <taxon>Atherinomorphae</taxon>
        <taxon>Cyprinodontiformes</taxon>
        <taxon>Nothobranchiidae</taxon>
        <taxon>Nothobranchius</taxon>
    </lineage>
</organism>
<proteinExistence type="predicted"/>
<feature type="non-terminal residue" evidence="2">
    <location>
        <position position="1"/>
    </location>
</feature>
<reference evidence="2" key="2">
    <citation type="submission" date="2016-06" db="EMBL/GenBank/DDBJ databases">
        <title>The genome of a short-lived fish provides insights into sex chromosome evolution and the genetic control of aging.</title>
        <authorList>
            <person name="Reichwald K."/>
            <person name="Felder M."/>
            <person name="Petzold A."/>
            <person name="Koch P."/>
            <person name="Groth M."/>
            <person name="Platzer M."/>
        </authorList>
    </citation>
    <scope>NUCLEOTIDE SEQUENCE</scope>
    <source>
        <tissue evidence="2">Brain</tissue>
    </source>
</reference>
<reference evidence="2" key="1">
    <citation type="submission" date="2016-05" db="EMBL/GenBank/DDBJ databases">
        <authorList>
            <person name="Lavstsen T."/>
            <person name="Jespersen J.S."/>
        </authorList>
    </citation>
    <scope>NUCLEOTIDE SEQUENCE</scope>
    <source>
        <tissue evidence="2">Brain</tissue>
    </source>
</reference>
<dbReference type="EMBL" id="HADZ01021510">
    <property type="protein sequence ID" value="SBP85451.1"/>
    <property type="molecule type" value="Transcribed_RNA"/>
</dbReference>
<name>A0A1A8D3L9_NOTKA</name>